<evidence type="ECO:0000256" key="5">
    <source>
        <dbReference type="ARBA" id="ARBA00004692"/>
    </source>
</evidence>
<comment type="catalytic activity">
    <reaction evidence="3">
        <text>adenosylcob(III)inamide + GTP = adenosylcob(III)inamide phosphate + GDP + H(+)</text>
        <dbReference type="Rhea" id="RHEA:15765"/>
        <dbReference type="ChEBI" id="CHEBI:2480"/>
        <dbReference type="ChEBI" id="CHEBI:15378"/>
        <dbReference type="ChEBI" id="CHEBI:37565"/>
        <dbReference type="ChEBI" id="CHEBI:58189"/>
        <dbReference type="ChEBI" id="CHEBI:58502"/>
        <dbReference type="EC" id="2.7.1.156"/>
    </reaction>
</comment>
<evidence type="ECO:0000256" key="8">
    <source>
        <dbReference type="ARBA" id="ARBA00012016"/>
    </source>
</evidence>
<dbReference type="RefSeq" id="WP_227390887.1">
    <property type="nucleotide sequence ID" value="NZ_JBHSCJ010000008.1"/>
</dbReference>
<evidence type="ECO:0000256" key="12">
    <source>
        <dbReference type="ARBA" id="ARBA00022741"/>
    </source>
</evidence>
<keyword evidence="15" id="KW-0342">GTP-binding</keyword>
<evidence type="ECO:0000256" key="10">
    <source>
        <dbReference type="ARBA" id="ARBA00022573"/>
    </source>
</evidence>
<dbReference type="PANTHER" id="PTHR34848">
    <property type="match status" value="1"/>
</dbReference>
<dbReference type="EC" id="2.7.7.62" evidence="9"/>
<evidence type="ECO:0000256" key="6">
    <source>
        <dbReference type="ARBA" id="ARBA00005159"/>
    </source>
</evidence>
<dbReference type="GO" id="GO:0016301">
    <property type="term" value="F:kinase activity"/>
    <property type="evidence" value="ECO:0007669"/>
    <property type="project" value="UniProtKB-KW"/>
</dbReference>
<comment type="function">
    <text evidence="4">Catalyzes ATP-dependent phosphorylation of adenosylcobinamide and addition of GMP to adenosylcobinamide phosphate.</text>
</comment>
<keyword evidence="18" id="KW-0548">Nucleotidyltransferase</keyword>
<dbReference type="InterPro" id="IPR027417">
    <property type="entry name" value="P-loop_NTPase"/>
</dbReference>
<evidence type="ECO:0000256" key="14">
    <source>
        <dbReference type="ARBA" id="ARBA00022840"/>
    </source>
</evidence>
<evidence type="ECO:0000256" key="1">
    <source>
        <dbReference type="ARBA" id="ARBA00000312"/>
    </source>
</evidence>
<evidence type="ECO:0000256" key="2">
    <source>
        <dbReference type="ARBA" id="ARBA00000711"/>
    </source>
</evidence>
<reference evidence="18 19" key="1">
    <citation type="journal article" date="2021" name="Sci. Rep.">
        <title>Genome analysis of a halophilic bacterium Halomonas malpeensis YU-PRIM-29(T) reveals its exopolysaccharide and pigment producing capabilities.</title>
        <authorList>
            <person name="Athmika"/>
            <person name="Ghate S.D."/>
            <person name="Arun A.B."/>
            <person name="Rao S.S."/>
            <person name="Kumar S.T.A."/>
            <person name="Kandiyil M.K."/>
            <person name="Saptami K."/>
            <person name="Rekha P.D."/>
        </authorList>
    </citation>
    <scope>NUCLEOTIDE SEQUENCE [LARGE SCALE GENOMIC DNA]</scope>
    <source>
        <strain evidence="19">prim 29</strain>
    </source>
</reference>
<evidence type="ECO:0000313" key="19">
    <source>
        <dbReference type="Proteomes" id="UP001319882"/>
    </source>
</evidence>
<evidence type="ECO:0000256" key="15">
    <source>
        <dbReference type="ARBA" id="ARBA00023134"/>
    </source>
</evidence>
<keyword evidence="12" id="KW-0547">Nucleotide-binding</keyword>
<evidence type="ECO:0000256" key="4">
    <source>
        <dbReference type="ARBA" id="ARBA00003889"/>
    </source>
</evidence>
<accession>A0ABS8DVZ6</accession>
<dbReference type="SUPFAM" id="SSF52540">
    <property type="entry name" value="P-loop containing nucleoside triphosphate hydrolases"/>
    <property type="match status" value="1"/>
</dbReference>
<evidence type="ECO:0000256" key="13">
    <source>
        <dbReference type="ARBA" id="ARBA00022777"/>
    </source>
</evidence>
<dbReference type="InterPro" id="IPR003203">
    <property type="entry name" value="CobU/CobP"/>
</dbReference>
<dbReference type="Pfam" id="PF02283">
    <property type="entry name" value="CobU"/>
    <property type="match status" value="1"/>
</dbReference>
<gene>
    <name evidence="18" type="ORF">GEV37_13955</name>
</gene>
<evidence type="ECO:0000256" key="3">
    <source>
        <dbReference type="ARBA" id="ARBA00001522"/>
    </source>
</evidence>
<comment type="catalytic activity">
    <reaction evidence="2">
        <text>adenosylcob(III)inamide phosphate + GTP + H(+) = adenosylcob(III)inamide-GDP + diphosphate</text>
        <dbReference type="Rhea" id="RHEA:22712"/>
        <dbReference type="ChEBI" id="CHEBI:15378"/>
        <dbReference type="ChEBI" id="CHEBI:33019"/>
        <dbReference type="ChEBI" id="CHEBI:37565"/>
        <dbReference type="ChEBI" id="CHEBI:58502"/>
        <dbReference type="ChEBI" id="CHEBI:60487"/>
        <dbReference type="EC" id="2.7.7.62"/>
    </reaction>
</comment>
<name>A0ABS8DVZ6_9GAMM</name>
<organism evidence="18 19">
    <name type="scientific">Vreelandella malpeensis</name>
    <dbReference type="NCBI Taxonomy" id="1172368"/>
    <lineage>
        <taxon>Bacteria</taxon>
        <taxon>Pseudomonadati</taxon>
        <taxon>Pseudomonadota</taxon>
        <taxon>Gammaproteobacteria</taxon>
        <taxon>Oceanospirillales</taxon>
        <taxon>Halomonadaceae</taxon>
        <taxon>Vreelandella</taxon>
    </lineage>
</organism>
<keyword evidence="19" id="KW-1185">Reference proteome</keyword>
<evidence type="ECO:0000256" key="17">
    <source>
        <dbReference type="ARBA" id="ARBA00030571"/>
    </source>
</evidence>
<proteinExistence type="inferred from homology"/>
<dbReference type="GO" id="GO:0016779">
    <property type="term" value="F:nucleotidyltransferase activity"/>
    <property type="evidence" value="ECO:0007669"/>
    <property type="project" value="UniProtKB-KW"/>
</dbReference>
<protein>
    <recommendedName>
        <fullName evidence="16">Adenosylcobinamide kinase</fullName>
        <ecNumber evidence="8">2.7.1.156</ecNumber>
        <ecNumber evidence="9">2.7.7.62</ecNumber>
    </recommendedName>
    <alternativeName>
        <fullName evidence="17">Adenosylcobinamide-phosphate guanylyltransferase</fullName>
    </alternativeName>
</protein>
<dbReference type="Proteomes" id="UP001319882">
    <property type="component" value="Unassembled WGS sequence"/>
</dbReference>
<comment type="caution">
    <text evidence="18">The sequence shown here is derived from an EMBL/GenBank/DDBJ whole genome shotgun (WGS) entry which is preliminary data.</text>
</comment>
<sequence length="145" mass="16437">MQLFIGGARAGKKDAVKARFQHAAWWTLAPGQRLADCHSILMPDTPLVINGVLNWMARHGARETDDTRLRAQWREDIDSLCQAARACNATLVLIMNEVGRGLVPMAREDRRLRDLNGWFSQDAAKRAERVWYVRHGLARTLAECD</sequence>
<keyword evidence="14" id="KW-0067">ATP-binding</keyword>
<comment type="pathway">
    <text evidence="5">Cofactor biosynthesis; adenosylcobalamin biosynthesis; adenosylcobalamin from cob(II)yrinate a,c-diamide: step 6/7.</text>
</comment>
<keyword evidence="10" id="KW-0169">Cobalamin biosynthesis</keyword>
<comment type="pathway">
    <text evidence="6">Cofactor biosynthesis; adenosylcobalamin biosynthesis; adenosylcobalamin from cob(II)yrinate a,c-diamide: step 5/7.</text>
</comment>
<comment type="similarity">
    <text evidence="7">Belongs to the CobU/CobP family.</text>
</comment>
<evidence type="ECO:0000313" key="18">
    <source>
        <dbReference type="EMBL" id="MCB8890218.1"/>
    </source>
</evidence>
<comment type="catalytic activity">
    <reaction evidence="1">
        <text>adenosylcob(III)inamide + ATP = adenosylcob(III)inamide phosphate + ADP + H(+)</text>
        <dbReference type="Rhea" id="RHEA:15769"/>
        <dbReference type="ChEBI" id="CHEBI:2480"/>
        <dbReference type="ChEBI" id="CHEBI:15378"/>
        <dbReference type="ChEBI" id="CHEBI:30616"/>
        <dbReference type="ChEBI" id="CHEBI:58502"/>
        <dbReference type="ChEBI" id="CHEBI:456216"/>
        <dbReference type="EC" id="2.7.1.156"/>
    </reaction>
</comment>
<evidence type="ECO:0000256" key="7">
    <source>
        <dbReference type="ARBA" id="ARBA00007490"/>
    </source>
</evidence>
<keyword evidence="11" id="KW-0808">Transferase</keyword>
<evidence type="ECO:0000256" key="11">
    <source>
        <dbReference type="ARBA" id="ARBA00022679"/>
    </source>
</evidence>
<dbReference type="EMBL" id="WHVL01000006">
    <property type="protein sequence ID" value="MCB8890218.1"/>
    <property type="molecule type" value="Genomic_DNA"/>
</dbReference>
<dbReference type="Gene3D" id="3.40.50.300">
    <property type="entry name" value="P-loop containing nucleotide triphosphate hydrolases"/>
    <property type="match status" value="1"/>
</dbReference>
<dbReference type="PANTHER" id="PTHR34848:SF1">
    <property type="entry name" value="BIFUNCTIONAL ADENOSYLCOBALAMIN BIOSYNTHESIS PROTEIN COBU"/>
    <property type="match status" value="1"/>
</dbReference>
<dbReference type="EC" id="2.7.1.156" evidence="8"/>
<evidence type="ECO:0000256" key="16">
    <source>
        <dbReference type="ARBA" id="ARBA00029570"/>
    </source>
</evidence>
<evidence type="ECO:0000256" key="9">
    <source>
        <dbReference type="ARBA" id="ARBA00012523"/>
    </source>
</evidence>
<keyword evidence="13 18" id="KW-0418">Kinase</keyword>